<sequence length="647" mass="69724">MTTNAPYYQLRGHSYQNGLNGHSYGPPENEEYELSTSVAPTAPMYPDSTQTHNSMDAYDNQNSHNLADPHLEGTHQLAELLEAANSAAGQAQVAPELGTNGSGGTGSRRTTRSSGQGLGVAYTQPQSKGKRKRASSPQQEETDGGENGPSRNKRVKHSSAKSPQDHDLPEPNQHSQDAPTESPEFAHSSPNAFSGSITDARATGVHSAAALFRRPSGNTAKKYTRPPMSKLFMSLQLSPENFLHLQAQAKTYMLDPAHPERQNCVGNRGKGDTDMVKLRLFNCVRDFLSDGVGERFFGENVEKPGERDAVEAARALGEGEDVATEGRKWIWPRDGNKIVSLVTPLLRRMVTNERQRMYAIETRKGGAKKTEGSAETGQGGDFGESGNFEGHGEMARLQTPLDPALTPSLPLSLSSQSHPPSIVTPGHQHQQSNSHTLNLYHNPTNIASSNSTPTNPPNQDPSLYSNVLSIIVTKNNAKLLPRLEIPSASNSPYHDLSYEGLKDTVRGLLERLVGAQSQSLPNSASIKTDSTDPALLRGLAVAAAGLDTSDSNAPTQSNSDGTLDSQSKPQHVQATSATEDAKPALENATTQVQPFSAPLQLPQVDIRALTGSGLVLVRDKDEWDAIRQQVGRAVWIEGRLMVVVEVI</sequence>
<evidence type="ECO:0000313" key="1">
    <source>
        <dbReference type="EMBL" id="OCK87913.1"/>
    </source>
</evidence>
<organism evidence="1 2">
    <name type="scientific">Cenococcum geophilum 1.58</name>
    <dbReference type="NCBI Taxonomy" id="794803"/>
    <lineage>
        <taxon>Eukaryota</taxon>
        <taxon>Fungi</taxon>
        <taxon>Dikarya</taxon>
        <taxon>Ascomycota</taxon>
        <taxon>Pezizomycotina</taxon>
        <taxon>Dothideomycetes</taxon>
        <taxon>Pleosporomycetidae</taxon>
        <taxon>Gloniales</taxon>
        <taxon>Gloniaceae</taxon>
        <taxon>Cenococcum</taxon>
    </lineage>
</organism>
<reference evidence="1 2" key="1">
    <citation type="journal article" date="2016" name="Nat. Commun.">
        <title>Ectomycorrhizal ecology is imprinted in the genome of the dominant symbiotic fungus Cenococcum geophilum.</title>
        <authorList>
            <consortium name="DOE Joint Genome Institute"/>
            <person name="Peter M."/>
            <person name="Kohler A."/>
            <person name="Ohm R.A."/>
            <person name="Kuo A."/>
            <person name="Krutzmann J."/>
            <person name="Morin E."/>
            <person name="Arend M."/>
            <person name="Barry K.W."/>
            <person name="Binder M."/>
            <person name="Choi C."/>
            <person name="Clum A."/>
            <person name="Copeland A."/>
            <person name="Grisel N."/>
            <person name="Haridas S."/>
            <person name="Kipfer T."/>
            <person name="LaButti K."/>
            <person name="Lindquist E."/>
            <person name="Lipzen A."/>
            <person name="Maire R."/>
            <person name="Meier B."/>
            <person name="Mihaltcheva S."/>
            <person name="Molinier V."/>
            <person name="Murat C."/>
            <person name="Poggeler S."/>
            <person name="Quandt C.A."/>
            <person name="Sperisen C."/>
            <person name="Tritt A."/>
            <person name="Tisserant E."/>
            <person name="Crous P.W."/>
            <person name="Henrissat B."/>
            <person name="Nehls U."/>
            <person name="Egli S."/>
            <person name="Spatafora J.W."/>
            <person name="Grigoriev I.V."/>
            <person name="Martin F.M."/>
        </authorList>
    </citation>
    <scope>NUCLEOTIDE SEQUENCE [LARGE SCALE GENOMIC DNA]</scope>
    <source>
        <strain evidence="1 2">1.58</strain>
    </source>
</reference>
<evidence type="ECO:0000313" key="2">
    <source>
        <dbReference type="Proteomes" id="UP000250078"/>
    </source>
</evidence>
<dbReference type="EMBL" id="KV748252">
    <property type="protein sequence ID" value="OCK87913.1"/>
    <property type="molecule type" value="Genomic_DNA"/>
</dbReference>
<accession>A0ACC8ENL1</accession>
<protein>
    <submittedName>
        <fullName evidence="1">Uncharacterized protein</fullName>
    </submittedName>
</protein>
<name>A0ACC8ENL1_9PEZI</name>
<proteinExistence type="predicted"/>
<keyword evidence="2" id="KW-1185">Reference proteome</keyword>
<gene>
    <name evidence="1" type="ORF">K441DRAFT_621962</name>
</gene>
<dbReference type="Proteomes" id="UP000250078">
    <property type="component" value="Unassembled WGS sequence"/>
</dbReference>